<accession>A0ACC3DRG7</accession>
<gene>
    <name evidence="1" type="ORF">LTS18_005132</name>
</gene>
<reference evidence="1" key="1">
    <citation type="submission" date="2024-09" db="EMBL/GenBank/DDBJ databases">
        <title>Black Yeasts Isolated from many extreme environments.</title>
        <authorList>
            <person name="Coleine C."/>
            <person name="Stajich J.E."/>
            <person name="Selbmann L."/>
        </authorList>
    </citation>
    <scope>NUCLEOTIDE SEQUENCE</scope>
    <source>
        <strain evidence="1">CCFEE 5737</strain>
    </source>
</reference>
<organism evidence="1 2">
    <name type="scientific">Coniosporium uncinatum</name>
    <dbReference type="NCBI Taxonomy" id="93489"/>
    <lineage>
        <taxon>Eukaryota</taxon>
        <taxon>Fungi</taxon>
        <taxon>Dikarya</taxon>
        <taxon>Ascomycota</taxon>
        <taxon>Pezizomycotina</taxon>
        <taxon>Dothideomycetes</taxon>
        <taxon>Dothideomycetes incertae sedis</taxon>
        <taxon>Coniosporium</taxon>
    </lineage>
</organism>
<evidence type="ECO:0000313" key="1">
    <source>
        <dbReference type="EMBL" id="KAK3079328.1"/>
    </source>
</evidence>
<protein>
    <submittedName>
        <fullName evidence="1">Uncharacterized protein</fullName>
    </submittedName>
</protein>
<dbReference type="Proteomes" id="UP001186974">
    <property type="component" value="Unassembled WGS sequence"/>
</dbReference>
<sequence>MPTAVVTGANSGIGHAFAKILLAEDFDVYACDVNVGENMKQLKAKTFQLDVSSPDSIKKFKGNFEDDQAIDLILNVAGIMSGHEEDSLENIDLAKLQKVFGVNTFGPLLLTQALLPNLLLSENPRLGTVSSRVGSIADNTTGGIYAYRSSKAAVNSIFRSMAMDLKPKGVVVVLLHPGYVKTGLDPSTHGLAEAVEPDEAAEKLIKVLMVKSLNETGRFWHREGQELPW</sequence>
<comment type="caution">
    <text evidence="1">The sequence shown here is derived from an EMBL/GenBank/DDBJ whole genome shotgun (WGS) entry which is preliminary data.</text>
</comment>
<keyword evidence="2" id="KW-1185">Reference proteome</keyword>
<name>A0ACC3DRG7_9PEZI</name>
<dbReference type="EMBL" id="JAWDJW010001217">
    <property type="protein sequence ID" value="KAK3079328.1"/>
    <property type="molecule type" value="Genomic_DNA"/>
</dbReference>
<proteinExistence type="predicted"/>
<evidence type="ECO:0000313" key="2">
    <source>
        <dbReference type="Proteomes" id="UP001186974"/>
    </source>
</evidence>